<keyword evidence="3" id="KW-1185">Reference proteome</keyword>
<sequence>MAIVTTLLYFLAFWGSSTSLHALATRYGESDVDEQDSFLFEHKRQSSSACSGNITILHQAGLATSQIASCTSFTGDIILDHASGNISFLTEAEEGLTFLDGSVYCRNNAGLQQLSLFGLITITGSVVVDNVENLVLMEGEALVNVQSIRVTDAPKMLFVSFAALNQLEFLEIGGTPMTYEDTISSGLAMASIGSLYIHDNFNLTIGVLSFLRLRNITNSFIFENNGPNSQIVMNLLWASNITLRNVQSIDFQRMIAVNNSFEISNSENLTDIGSDVLGFIGGSFVQNNPNLQRVGLAGLKSTGGSLVITENPSLQFLAAGSLQTVTSMDLAGPFQSLNSLNVSFDSLSHVSEGIKVEFTNQTPPVECTWSVGDETHALSGAWSSFFVCNGTVHTPSTHTSNALLTQVKPGGIASCILLAVACWSLFYWTVKL</sequence>
<feature type="signal peptide" evidence="1">
    <location>
        <begin position="1"/>
        <end position="19"/>
    </location>
</feature>
<dbReference type="OrthoDB" id="536881at2759"/>
<accession>A0A2J6R1J8</accession>
<dbReference type="STRING" id="1149755.A0A2J6R1J8"/>
<organism evidence="2 3">
    <name type="scientific">Hyaloscypha variabilis (strain UAMH 11265 / GT02V1 / F)</name>
    <name type="common">Meliniomyces variabilis</name>
    <dbReference type="NCBI Taxonomy" id="1149755"/>
    <lineage>
        <taxon>Eukaryota</taxon>
        <taxon>Fungi</taxon>
        <taxon>Dikarya</taxon>
        <taxon>Ascomycota</taxon>
        <taxon>Pezizomycotina</taxon>
        <taxon>Leotiomycetes</taxon>
        <taxon>Helotiales</taxon>
        <taxon>Hyaloscyphaceae</taxon>
        <taxon>Hyaloscypha</taxon>
        <taxon>Hyaloscypha variabilis</taxon>
    </lineage>
</organism>
<proteinExistence type="predicted"/>
<dbReference type="SUPFAM" id="SSF52047">
    <property type="entry name" value="RNI-like"/>
    <property type="match status" value="1"/>
</dbReference>
<dbReference type="SUPFAM" id="SSF52058">
    <property type="entry name" value="L domain-like"/>
    <property type="match status" value="1"/>
</dbReference>
<evidence type="ECO:0000313" key="3">
    <source>
        <dbReference type="Proteomes" id="UP000235786"/>
    </source>
</evidence>
<evidence type="ECO:0000256" key="1">
    <source>
        <dbReference type="SAM" id="SignalP"/>
    </source>
</evidence>
<reference evidence="2 3" key="1">
    <citation type="submission" date="2016-04" db="EMBL/GenBank/DDBJ databases">
        <title>A degradative enzymes factory behind the ericoid mycorrhizal symbiosis.</title>
        <authorList>
            <consortium name="DOE Joint Genome Institute"/>
            <person name="Martino E."/>
            <person name="Morin E."/>
            <person name="Grelet G."/>
            <person name="Kuo A."/>
            <person name="Kohler A."/>
            <person name="Daghino S."/>
            <person name="Barry K."/>
            <person name="Choi C."/>
            <person name="Cichocki N."/>
            <person name="Clum A."/>
            <person name="Copeland A."/>
            <person name="Hainaut M."/>
            <person name="Haridas S."/>
            <person name="Labutti K."/>
            <person name="Lindquist E."/>
            <person name="Lipzen A."/>
            <person name="Khouja H.-R."/>
            <person name="Murat C."/>
            <person name="Ohm R."/>
            <person name="Olson A."/>
            <person name="Spatafora J."/>
            <person name="Veneault-Fourrey C."/>
            <person name="Henrissat B."/>
            <person name="Grigoriev I."/>
            <person name="Martin F."/>
            <person name="Perotto S."/>
        </authorList>
    </citation>
    <scope>NUCLEOTIDE SEQUENCE [LARGE SCALE GENOMIC DNA]</scope>
    <source>
        <strain evidence="2 3">F</strain>
    </source>
</reference>
<name>A0A2J6R1J8_HYAVF</name>
<dbReference type="EMBL" id="KZ613959">
    <property type="protein sequence ID" value="PMD32393.1"/>
    <property type="molecule type" value="Genomic_DNA"/>
</dbReference>
<evidence type="ECO:0008006" key="4">
    <source>
        <dbReference type="Google" id="ProtNLM"/>
    </source>
</evidence>
<gene>
    <name evidence="2" type="ORF">L207DRAFT_590683</name>
</gene>
<dbReference type="Proteomes" id="UP000235786">
    <property type="component" value="Unassembled WGS sequence"/>
</dbReference>
<evidence type="ECO:0000313" key="2">
    <source>
        <dbReference type="EMBL" id="PMD32393.1"/>
    </source>
</evidence>
<feature type="chain" id="PRO_5014461005" description="GPI-anchored cell wall organization protein Ecm33" evidence="1">
    <location>
        <begin position="20"/>
        <end position="432"/>
    </location>
</feature>
<dbReference type="AlphaFoldDB" id="A0A2J6R1J8"/>
<protein>
    <recommendedName>
        <fullName evidence="4">GPI-anchored cell wall organization protein Ecm33</fullName>
    </recommendedName>
</protein>
<keyword evidence="1" id="KW-0732">Signal</keyword>